<keyword evidence="2" id="KW-1185">Reference proteome</keyword>
<evidence type="ECO:0000313" key="1">
    <source>
        <dbReference type="EMBL" id="OXU23843.1"/>
    </source>
</evidence>
<reference evidence="1 2" key="1">
    <citation type="journal article" date="2017" name="Curr. Biol.">
        <title>The Evolution of Venom by Co-option of Single-Copy Genes.</title>
        <authorList>
            <person name="Martinson E.O."/>
            <person name="Mrinalini"/>
            <person name="Kelkar Y.D."/>
            <person name="Chang C.H."/>
            <person name="Werren J.H."/>
        </authorList>
    </citation>
    <scope>NUCLEOTIDE SEQUENCE [LARGE SCALE GENOMIC DNA]</scope>
    <source>
        <strain evidence="1 2">Alberta</strain>
        <tissue evidence="1">Whole body</tissue>
    </source>
</reference>
<protein>
    <submittedName>
        <fullName evidence="1">Uncharacterized protein</fullName>
    </submittedName>
</protein>
<accession>A0A232EZW4</accession>
<dbReference type="EMBL" id="NNAY01001474">
    <property type="protein sequence ID" value="OXU23843.1"/>
    <property type="molecule type" value="Genomic_DNA"/>
</dbReference>
<evidence type="ECO:0000313" key="2">
    <source>
        <dbReference type="Proteomes" id="UP000215335"/>
    </source>
</evidence>
<name>A0A232EZW4_9HYME</name>
<organism evidence="1 2">
    <name type="scientific">Trichomalopsis sarcophagae</name>
    <dbReference type="NCBI Taxonomy" id="543379"/>
    <lineage>
        <taxon>Eukaryota</taxon>
        <taxon>Metazoa</taxon>
        <taxon>Ecdysozoa</taxon>
        <taxon>Arthropoda</taxon>
        <taxon>Hexapoda</taxon>
        <taxon>Insecta</taxon>
        <taxon>Pterygota</taxon>
        <taxon>Neoptera</taxon>
        <taxon>Endopterygota</taxon>
        <taxon>Hymenoptera</taxon>
        <taxon>Apocrita</taxon>
        <taxon>Proctotrupomorpha</taxon>
        <taxon>Chalcidoidea</taxon>
        <taxon>Pteromalidae</taxon>
        <taxon>Pteromalinae</taxon>
        <taxon>Trichomalopsis</taxon>
    </lineage>
</organism>
<dbReference type="AlphaFoldDB" id="A0A232EZW4"/>
<comment type="caution">
    <text evidence="1">The sequence shown here is derived from an EMBL/GenBank/DDBJ whole genome shotgun (WGS) entry which is preliminary data.</text>
</comment>
<proteinExistence type="predicted"/>
<sequence>MHGCIGISVRVYSWLEEATVRVIVQLTVASKSQSSSHVNHARRAMSSSGFSSSSLRGHMSGSFFDYHLAKRRVTSRRDLLFFCSPNRQHGAFLAARESESVENFGEVCPGLLYAELMILEWIGFSFSDLVTHTYWKNINLGHNTLLLGSFHHEFWFQISI</sequence>
<dbReference type="Proteomes" id="UP000215335">
    <property type="component" value="Unassembled WGS sequence"/>
</dbReference>
<gene>
    <name evidence="1" type="ORF">TSAR_011450</name>
</gene>